<dbReference type="AlphaFoldDB" id="A0A5E4PZI0"/>
<protein>
    <recommendedName>
        <fullName evidence="3">Endonuclease/exonuclease/phosphatase domain-containing protein</fullName>
    </recommendedName>
</protein>
<dbReference type="InterPro" id="IPR036691">
    <property type="entry name" value="Endo/exonu/phosph_ase_sf"/>
</dbReference>
<dbReference type="Proteomes" id="UP000324832">
    <property type="component" value="Unassembled WGS sequence"/>
</dbReference>
<reference evidence="1 2" key="1">
    <citation type="submission" date="2017-07" db="EMBL/GenBank/DDBJ databases">
        <authorList>
            <person name="Talla V."/>
            <person name="Backstrom N."/>
        </authorList>
    </citation>
    <scope>NUCLEOTIDE SEQUENCE [LARGE SCALE GENOMIC DNA]</scope>
</reference>
<gene>
    <name evidence="1" type="ORF">LSINAPIS_LOCUS3489</name>
</gene>
<dbReference type="EMBL" id="FZQP02000837">
    <property type="protein sequence ID" value="VVC90618.1"/>
    <property type="molecule type" value="Genomic_DNA"/>
</dbReference>
<organism evidence="1 2">
    <name type="scientific">Leptidea sinapis</name>
    <dbReference type="NCBI Taxonomy" id="189913"/>
    <lineage>
        <taxon>Eukaryota</taxon>
        <taxon>Metazoa</taxon>
        <taxon>Ecdysozoa</taxon>
        <taxon>Arthropoda</taxon>
        <taxon>Hexapoda</taxon>
        <taxon>Insecta</taxon>
        <taxon>Pterygota</taxon>
        <taxon>Neoptera</taxon>
        <taxon>Endopterygota</taxon>
        <taxon>Lepidoptera</taxon>
        <taxon>Glossata</taxon>
        <taxon>Ditrysia</taxon>
        <taxon>Papilionoidea</taxon>
        <taxon>Pieridae</taxon>
        <taxon>Dismorphiinae</taxon>
        <taxon>Leptidea</taxon>
    </lineage>
</organism>
<dbReference type="SUPFAM" id="SSF56219">
    <property type="entry name" value="DNase I-like"/>
    <property type="match status" value="1"/>
</dbReference>
<proteinExistence type="predicted"/>
<evidence type="ECO:0000313" key="2">
    <source>
        <dbReference type="Proteomes" id="UP000324832"/>
    </source>
</evidence>
<evidence type="ECO:0000313" key="1">
    <source>
        <dbReference type="EMBL" id="VVC90618.1"/>
    </source>
</evidence>
<keyword evidence="2" id="KW-1185">Reference proteome</keyword>
<evidence type="ECO:0008006" key="3">
    <source>
        <dbReference type="Google" id="ProtNLM"/>
    </source>
</evidence>
<dbReference type="Gene3D" id="3.60.10.10">
    <property type="entry name" value="Endonuclease/exonuclease/phosphatase"/>
    <property type="match status" value="1"/>
</dbReference>
<sequence>MPLRKENVASVLSFKINMKRGLSQLNETVVTITEDRSSIKASSPRDDNFNYRNISLTNRGVTIGPEHNVIVGKNAENESSPQINDSSVHRVETVEMQYHASHVKNHDTNEEEKFRTVERKIPLFITNVHKDTAESDIINYIKNKTNENHYKKLGLCREGLFFLDTISENFRSTGVSAVDKSASILRSRPYGGAFLLWRRSIFQNVSVIYCDNARICAKQVVLQGKSFKVIRVYMPTDAVVNRTNFTGVLCSLSAIINSHGENCAYILRDFNADPSERCIDTDVLGLLSDTYTFISEVNGSKRWLGESAKDSVCDIFV</sequence>
<name>A0A5E4PZI0_9NEOP</name>
<accession>A0A5E4PZI0</accession>